<dbReference type="CDD" id="cd14798">
    <property type="entry name" value="RX-CC_like"/>
    <property type="match status" value="1"/>
</dbReference>
<dbReference type="InterPro" id="IPR056591">
    <property type="entry name" value="ELP3-like_N"/>
</dbReference>
<dbReference type="InterPro" id="IPR055414">
    <property type="entry name" value="LRR_R13L4/SHOC2-like"/>
</dbReference>
<sequence length="1212" mass="138026">MESAASLLIGKIAAILENEASSIAAVRDEVDDLKLELISMKCFLRDAEGKEPQAEGVKTWVTSVRDLTCDAEIVIDEFLYYIYDKQSATPFAKLLHRTIYFPKNLWYRHRIAKKLQKIKKKIKAISERNERYGVSTIEGTSSDSVPRWVKNKAESSLYIMEDELIGIEDKKQTLMGLLMNGEENEMVVSVVGMGGSGKTTLAANTFNNENVKRHFDCYAWINVSQTYVIEDLFKKMIKKFHEGRKEEVPEHLNSMRYEELLEMLSTYLKSKRYLVVLDDVWDIKLWQEIRIPLLNRHHGSRIMLTTRKKDIAFYSFEVESRPFEIEPLEYNEAWELFSKKAFSTYDNKSCPPELELLARKLVEKCEGLPLAVVTLGGLMSSKRSSSEWRSVYNSLNWHLTNNPMLKPMSSILLLSFNNLPNHLKPCFLYCALFPEDYLIKRYRLIRLWIAEGFVESTDGVTPEEVAEGYLVELIFRSMLQVEKNEAGGLRGCKMHDLVRELALSTSKKEKFGATYVGREIVDNGEIRRLSIQTTEREINSCPGMSKLRCFFVFGAGIFMLKKLPSGFKLLRVLYLENAPIERFPDELVYLFNLRYLNLKGTLIEELPESIGRLRNLLTLNISDSKIKALPKAISKLVNLRHLIMYRHTDHYGFIYINGTKAASDLSTLQKLQVLQSVESEGKIIKVIRNMTELTSLGITNVKASDEMDLCDSLQKLELLHSLFLMASDEEEFLRVNALRSPPPDLQKVYLAGKLEKVPLWFGSLHNVIRMALRWSRLEEDVLPHIQALPNLEYLSLVNTYVGEKLCFSRGFIKLKHLALRQMPLLDRIAIKKGTMPNLQVLDIGDCMGLKTLPQGIEFLANVERLTLYSVPMQLIESVRGGMDHPKVQHIPEIHLYYERENIWCHESFSESSLRSTCETAYPSPSDCRNRELHGRPRKGQNVDLNSLKTTACRKYGLSRAPKLVELIAALPESDREALLPKLRAKPVRTASGIAVLAGMSKPHRCPHIATTGNICVSSPGGPDSDFECSTQSYTGYEPTSMRAIRARYNPYVQARSRIDQLKRLGHSEDKVWPVLCLELKEFIFGAEFILMGGAFINLHDVLSGHTSANVEEAVACSEHDATKCIGMTIEIGHSVAAVSDCFCLAKDAGFKVSLVPYHKTHLPSPWEKNGFWTFYIYNGLKIYPTLVIRLDSMIFGKRAGIEITHLSNLWTL</sequence>
<dbReference type="FunFam" id="3.40.50.300:FF:001091">
    <property type="entry name" value="Probable disease resistance protein At1g61300"/>
    <property type="match status" value="1"/>
</dbReference>
<dbReference type="InterPro" id="IPR041118">
    <property type="entry name" value="Rx_N"/>
</dbReference>
<dbReference type="Pfam" id="PF18052">
    <property type="entry name" value="Rx_N"/>
    <property type="match status" value="1"/>
</dbReference>
<dbReference type="InterPro" id="IPR042197">
    <property type="entry name" value="Apaf_helical"/>
</dbReference>
<keyword evidence="2" id="KW-0547">Nucleotide-binding</keyword>
<keyword evidence="10" id="KW-1185">Reference proteome</keyword>
<dbReference type="Pfam" id="PF23559">
    <property type="entry name" value="WHD_DRP"/>
    <property type="match status" value="1"/>
</dbReference>
<dbReference type="InterPro" id="IPR036388">
    <property type="entry name" value="WH-like_DNA-bd_sf"/>
</dbReference>
<keyword evidence="1" id="KW-0677">Repeat</keyword>
<dbReference type="InterPro" id="IPR002182">
    <property type="entry name" value="NB-ARC"/>
</dbReference>
<keyword evidence="3" id="KW-0611">Plant defense</keyword>
<feature type="domain" description="Disease resistance R13L4/SHOC-2-like LRR" evidence="7">
    <location>
        <begin position="546"/>
        <end position="844"/>
    </location>
</feature>
<dbReference type="InterPro" id="IPR058922">
    <property type="entry name" value="WHD_DRP"/>
</dbReference>
<dbReference type="Gene3D" id="1.20.5.4130">
    <property type="match status" value="1"/>
</dbReference>
<dbReference type="InterPro" id="IPR038005">
    <property type="entry name" value="RX-like_CC"/>
</dbReference>
<evidence type="ECO:0000313" key="9">
    <source>
        <dbReference type="EMBL" id="RXH96084.1"/>
    </source>
</evidence>
<dbReference type="FunFam" id="1.10.8.430:FF:000003">
    <property type="entry name" value="Probable disease resistance protein At5g66910"/>
    <property type="match status" value="1"/>
</dbReference>
<protein>
    <submittedName>
        <fullName evidence="9">Uncharacterized protein</fullName>
    </submittedName>
</protein>
<dbReference type="InterPro" id="IPR032675">
    <property type="entry name" value="LRR_dom_sf"/>
</dbReference>
<evidence type="ECO:0000256" key="2">
    <source>
        <dbReference type="ARBA" id="ARBA00022741"/>
    </source>
</evidence>
<feature type="domain" description="Disease resistance protein winged helix" evidence="6">
    <location>
        <begin position="432"/>
        <end position="502"/>
    </location>
</feature>
<dbReference type="FunFam" id="1.10.10.10:FF:000322">
    <property type="entry name" value="Probable disease resistance protein At1g63360"/>
    <property type="match status" value="1"/>
</dbReference>
<dbReference type="Gene3D" id="3.40.50.300">
    <property type="entry name" value="P-loop containing nucleotide triphosphate hydrolases"/>
    <property type="match status" value="1"/>
</dbReference>
<dbReference type="Gene3D" id="1.10.8.430">
    <property type="entry name" value="Helical domain of apoptotic protease-activating factors"/>
    <property type="match status" value="1"/>
</dbReference>
<comment type="caution">
    <text evidence="9">The sequence shown here is derived from an EMBL/GenBank/DDBJ whole genome shotgun (WGS) entry which is preliminary data.</text>
</comment>
<dbReference type="Proteomes" id="UP000290289">
    <property type="component" value="Chromosome 6"/>
</dbReference>
<evidence type="ECO:0000259" key="5">
    <source>
        <dbReference type="Pfam" id="PF18052"/>
    </source>
</evidence>
<dbReference type="AlphaFoldDB" id="A0A498JQF9"/>
<feature type="domain" description="ELP3-like N-terminal" evidence="8">
    <location>
        <begin position="936"/>
        <end position="990"/>
    </location>
</feature>
<feature type="domain" description="NB-ARC" evidence="4">
    <location>
        <begin position="168"/>
        <end position="344"/>
    </location>
</feature>
<evidence type="ECO:0000259" key="6">
    <source>
        <dbReference type="Pfam" id="PF23559"/>
    </source>
</evidence>
<dbReference type="GO" id="GO:0043531">
    <property type="term" value="F:ADP binding"/>
    <property type="evidence" value="ECO:0007669"/>
    <property type="project" value="InterPro"/>
</dbReference>
<dbReference type="EMBL" id="RDQH01000332">
    <property type="protein sequence ID" value="RXH96084.1"/>
    <property type="molecule type" value="Genomic_DNA"/>
</dbReference>
<dbReference type="SUPFAM" id="SSF52058">
    <property type="entry name" value="L domain-like"/>
    <property type="match status" value="1"/>
</dbReference>
<evidence type="ECO:0000313" key="10">
    <source>
        <dbReference type="Proteomes" id="UP000290289"/>
    </source>
</evidence>
<dbReference type="InterPro" id="IPR044974">
    <property type="entry name" value="Disease_R_plants"/>
</dbReference>
<name>A0A498JQF9_MALDO</name>
<evidence type="ECO:0000259" key="4">
    <source>
        <dbReference type="Pfam" id="PF00931"/>
    </source>
</evidence>
<accession>A0A498JQF9</accession>
<dbReference type="Gene3D" id="3.80.10.10">
    <property type="entry name" value="Ribonuclease Inhibitor"/>
    <property type="match status" value="1"/>
</dbReference>
<dbReference type="PRINTS" id="PR00364">
    <property type="entry name" value="DISEASERSIST"/>
</dbReference>
<evidence type="ECO:0000259" key="7">
    <source>
        <dbReference type="Pfam" id="PF23598"/>
    </source>
</evidence>
<dbReference type="SUPFAM" id="SSF52540">
    <property type="entry name" value="P-loop containing nucleoside triphosphate hydrolases"/>
    <property type="match status" value="1"/>
</dbReference>
<dbReference type="GO" id="GO:0098542">
    <property type="term" value="P:defense response to other organism"/>
    <property type="evidence" value="ECO:0007669"/>
    <property type="project" value="TreeGrafter"/>
</dbReference>
<dbReference type="Pfam" id="PF23598">
    <property type="entry name" value="LRR_14"/>
    <property type="match status" value="1"/>
</dbReference>
<dbReference type="Gene3D" id="1.10.10.10">
    <property type="entry name" value="Winged helix-like DNA-binding domain superfamily/Winged helix DNA-binding domain"/>
    <property type="match status" value="1"/>
</dbReference>
<evidence type="ECO:0000256" key="1">
    <source>
        <dbReference type="ARBA" id="ARBA00022737"/>
    </source>
</evidence>
<dbReference type="Pfam" id="PF23613">
    <property type="entry name" value="ELP3_N"/>
    <property type="match status" value="1"/>
</dbReference>
<feature type="domain" description="Disease resistance N-terminal" evidence="5">
    <location>
        <begin position="5"/>
        <end position="87"/>
    </location>
</feature>
<evidence type="ECO:0000256" key="3">
    <source>
        <dbReference type="ARBA" id="ARBA00022821"/>
    </source>
</evidence>
<evidence type="ECO:0000259" key="8">
    <source>
        <dbReference type="Pfam" id="PF23613"/>
    </source>
</evidence>
<gene>
    <name evidence="9" type="ORF">DVH24_008584</name>
</gene>
<reference evidence="9 10" key="1">
    <citation type="submission" date="2018-10" db="EMBL/GenBank/DDBJ databases">
        <title>A high-quality apple genome assembly.</title>
        <authorList>
            <person name="Hu J."/>
        </authorList>
    </citation>
    <scope>NUCLEOTIDE SEQUENCE [LARGE SCALE GENOMIC DNA]</scope>
    <source>
        <strain evidence="10">cv. HFTH1</strain>
        <tissue evidence="9">Young leaf</tissue>
    </source>
</reference>
<proteinExistence type="predicted"/>
<organism evidence="9 10">
    <name type="scientific">Malus domestica</name>
    <name type="common">Apple</name>
    <name type="synonym">Pyrus malus</name>
    <dbReference type="NCBI Taxonomy" id="3750"/>
    <lineage>
        <taxon>Eukaryota</taxon>
        <taxon>Viridiplantae</taxon>
        <taxon>Streptophyta</taxon>
        <taxon>Embryophyta</taxon>
        <taxon>Tracheophyta</taxon>
        <taxon>Spermatophyta</taxon>
        <taxon>Magnoliopsida</taxon>
        <taxon>eudicotyledons</taxon>
        <taxon>Gunneridae</taxon>
        <taxon>Pentapetalae</taxon>
        <taxon>rosids</taxon>
        <taxon>fabids</taxon>
        <taxon>Rosales</taxon>
        <taxon>Rosaceae</taxon>
        <taxon>Amygdaloideae</taxon>
        <taxon>Maleae</taxon>
        <taxon>Malus</taxon>
    </lineage>
</organism>
<dbReference type="PANTHER" id="PTHR23155:SF1205">
    <property type="entry name" value="DISEASE RESISTANCE PROTEIN RPM1"/>
    <property type="match status" value="1"/>
</dbReference>
<dbReference type="Pfam" id="PF00931">
    <property type="entry name" value="NB-ARC"/>
    <property type="match status" value="1"/>
</dbReference>
<dbReference type="PANTHER" id="PTHR23155">
    <property type="entry name" value="DISEASE RESISTANCE PROTEIN RP"/>
    <property type="match status" value="1"/>
</dbReference>
<dbReference type="InterPro" id="IPR027417">
    <property type="entry name" value="P-loop_NTPase"/>
</dbReference>